<evidence type="ECO:0000313" key="2">
    <source>
        <dbReference type="EMBL" id="PWK59491.1"/>
    </source>
</evidence>
<feature type="compositionally biased region" description="Basic and acidic residues" evidence="1">
    <location>
        <begin position="34"/>
        <end position="45"/>
    </location>
</feature>
<dbReference type="AlphaFoldDB" id="A0A316GER9"/>
<evidence type="ECO:0000256" key="1">
    <source>
        <dbReference type="SAM" id="MobiDB-lite"/>
    </source>
</evidence>
<comment type="caution">
    <text evidence="2">The sequence shown here is derived from an EMBL/GenBank/DDBJ whole genome shotgun (WGS) entry which is preliminary data.</text>
</comment>
<name>A0A316GER9_9RHOB</name>
<reference evidence="2 3" key="1">
    <citation type="submission" date="2018-05" db="EMBL/GenBank/DDBJ databases">
        <title>Genomic Encyclopedia of Type Strains, Phase IV (KMG-IV): sequencing the most valuable type-strain genomes for metagenomic binning, comparative biology and taxonomic classification.</title>
        <authorList>
            <person name="Goeker M."/>
        </authorList>
    </citation>
    <scope>NUCLEOTIDE SEQUENCE [LARGE SCALE GENOMIC DNA]</scope>
    <source>
        <strain evidence="2 3">DSM 16097</strain>
    </source>
</reference>
<dbReference type="EMBL" id="QGGW01000007">
    <property type="protein sequence ID" value="PWK59491.1"/>
    <property type="molecule type" value="Genomic_DNA"/>
</dbReference>
<organism evidence="2 3">
    <name type="scientific">Roseicyclus mahoneyensis</name>
    <dbReference type="NCBI Taxonomy" id="164332"/>
    <lineage>
        <taxon>Bacteria</taxon>
        <taxon>Pseudomonadati</taxon>
        <taxon>Pseudomonadota</taxon>
        <taxon>Alphaproteobacteria</taxon>
        <taxon>Rhodobacterales</taxon>
        <taxon>Roseobacteraceae</taxon>
        <taxon>Roseicyclus</taxon>
    </lineage>
</organism>
<dbReference type="Proteomes" id="UP000245708">
    <property type="component" value="Unassembled WGS sequence"/>
</dbReference>
<protein>
    <submittedName>
        <fullName evidence="2">Uncharacterized protein</fullName>
    </submittedName>
</protein>
<gene>
    <name evidence="2" type="ORF">C7455_10736</name>
</gene>
<proteinExistence type="predicted"/>
<feature type="region of interest" description="Disordered" evidence="1">
    <location>
        <begin position="34"/>
        <end position="54"/>
    </location>
</feature>
<sequence length="100" mass="10606">MHAPEGFAQPMLQEVHLATGVPLLALGQLGRVDESDPANIRDSRTAPRQVEANDPGLPLADLQGDAMAFGTGFPAVPREFGTAKGIAHHPGPHTAWRVRP</sequence>
<keyword evidence="3" id="KW-1185">Reference proteome</keyword>
<accession>A0A316GER9</accession>
<evidence type="ECO:0000313" key="3">
    <source>
        <dbReference type="Proteomes" id="UP000245708"/>
    </source>
</evidence>